<evidence type="ECO:0000313" key="2">
    <source>
        <dbReference type="EMBL" id="CAD6187254.1"/>
    </source>
</evidence>
<name>A0A8S1GVZ6_9PELO</name>
<keyword evidence="3" id="KW-1185">Reference proteome</keyword>
<evidence type="ECO:0000256" key="1">
    <source>
        <dbReference type="SAM" id="MobiDB-lite"/>
    </source>
</evidence>
<sequence>MKRRIIAKTAPDPLSSAKLEKGRMRRGGAEQEAMRQQLTALWQLTTFHPPKKLETETPQSREARQSEGIQPRASPSATSK</sequence>
<organism evidence="2 3">
    <name type="scientific">Caenorhabditis auriculariae</name>
    <dbReference type="NCBI Taxonomy" id="2777116"/>
    <lineage>
        <taxon>Eukaryota</taxon>
        <taxon>Metazoa</taxon>
        <taxon>Ecdysozoa</taxon>
        <taxon>Nematoda</taxon>
        <taxon>Chromadorea</taxon>
        <taxon>Rhabditida</taxon>
        <taxon>Rhabditina</taxon>
        <taxon>Rhabditomorpha</taxon>
        <taxon>Rhabditoidea</taxon>
        <taxon>Rhabditidae</taxon>
        <taxon>Peloderinae</taxon>
        <taxon>Caenorhabditis</taxon>
    </lineage>
</organism>
<gene>
    <name evidence="2" type="ORF">CAUJ_LOCUS3173</name>
</gene>
<dbReference type="EMBL" id="CAJGYM010000006">
    <property type="protein sequence ID" value="CAD6187254.1"/>
    <property type="molecule type" value="Genomic_DNA"/>
</dbReference>
<reference evidence="2" key="1">
    <citation type="submission" date="2020-10" db="EMBL/GenBank/DDBJ databases">
        <authorList>
            <person name="Kikuchi T."/>
        </authorList>
    </citation>
    <scope>NUCLEOTIDE SEQUENCE</scope>
    <source>
        <strain evidence="2">NKZ352</strain>
    </source>
</reference>
<comment type="caution">
    <text evidence="2">The sequence shown here is derived from an EMBL/GenBank/DDBJ whole genome shotgun (WGS) entry which is preliminary data.</text>
</comment>
<proteinExistence type="predicted"/>
<feature type="region of interest" description="Disordered" evidence="1">
    <location>
        <begin position="46"/>
        <end position="80"/>
    </location>
</feature>
<feature type="compositionally biased region" description="Basic and acidic residues" evidence="1">
    <location>
        <begin position="18"/>
        <end position="30"/>
    </location>
</feature>
<evidence type="ECO:0000313" key="3">
    <source>
        <dbReference type="Proteomes" id="UP000835052"/>
    </source>
</evidence>
<accession>A0A8S1GVZ6</accession>
<dbReference type="Proteomes" id="UP000835052">
    <property type="component" value="Unassembled WGS sequence"/>
</dbReference>
<feature type="compositionally biased region" description="Basic and acidic residues" evidence="1">
    <location>
        <begin position="51"/>
        <end position="65"/>
    </location>
</feature>
<dbReference type="AlphaFoldDB" id="A0A8S1GVZ6"/>
<protein>
    <submittedName>
        <fullName evidence="2">Uncharacterized protein</fullName>
    </submittedName>
</protein>
<feature type="region of interest" description="Disordered" evidence="1">
    <location>
        <begin position="1"/>
        <end position="30"/>
    </location>
</feature>